<organism evidence="1 2">
    <name type="scientific">Canavalia gladiata</name>
    <name type="common">Sword bean</name>
    <name type="synonym">Dolichos gladiatus</name>
    <dbReference type="NCBI Taxonomy" id="3824"/>
    <lineage>
        <taxon>Eukaryota</taxon>
        <taxon>Viridiplantae</taxon>
        <taxon>Streptophyta</taxon>
        <taxon>Embryophyta</taxon>
        <taxon>Tracheophyta</taxon>
        <taxon>Spermatophyta</taxon>
        <taxon>Magnoliopsida</taxon>
        <taxon>eudicotyledons</taxon>
        <taxon>Gunneridae</taxon>
        <taxon>Pentapetalae</taxon>
        <taxon>rosids</taxon>
        <taxon>fabids</taxon>
        <taxon>Fabales</taxon>
        <taxon>Fabaceae</taxon>
        <taxon>Papilionoideae</taxon>
        <taxon>50 kb inversion clade</taxon>
        <taxon>NPAAA clade</taxon>
        <taxon>indigoferoid/millettioid clade</taxon>
        <taxon>Phaseoleae</taxon>
        <taxon>Canavalia</taxon>
    </lineage>
</organism>
<protein>
    <submittedName>
        <fullName evidence="1">Uncharacterized protein</fullName>
    </submittedName>
</protein>
<dbReference type="EMBL" id="JAYMYQ010000006">
    <property type="protein sequence ID" value="KAK7323673.1"/>
    <property type="molecule type" value="Genomic_DNA"/>
</dbReference>
<accession>A0AAN9QA90</accession>
<keyword evidence="2" id="KW-1185">Reference proteome</keyword>
<dbReference type="AlphaFoldDB" id="A0AAN9QA90"/>
<proteinExistence type="predicted"/>
<evidence type="ECO:0000313" key="1">
    <source>
        <dbReference type="EMBL" id="KAK7323673.1"/>
    </source>
</evidence>
<evidence type="ECO:0000313" key="2">
    <source>
        <dbReference type="Proteomes" id="UP001367508"/>
    </source>
</evidence>
<sequence length="181" mass="20613">MLAISTYPITSKYALRGFYMDRYVIRRAVHFTYVGQSYAIVGSLLPLGIFQFESSWIEPNLPNRTHHLSVFICLFGLRSIESRPIIPLSFGKDFSNGIHRLEDDWASLFIMQNRSLSHSSDQVQINAASRSGQGRFPLFNGRFPWSVRPESESSQEDMVPEAFNCISLCVGTSERISRILL</sequence>
<dbReference type="Proteomes" id="UP001367508">
    <property type="component" value="Unassembled WGS sequence"/>
</dbReference>
<comment type="caution">
    <text evidence="1">The sequence shown here is derived from an EMBL/GenBank/DDBJ whole genome shotgun (WGS) entry which is preliminary data.</text>
</comment>
<name>A0AAN9QA90_CANGL</name>
<reference evidence="1 2" key="1">
    <citation type="submission" date="2024-01" db="EMBL/GenBank/DDBJ databases">
        <title>The genomes of 5 underutilized Papilionoideae crops provide insights into root nodulation and disease resistanc.</title>
        <authorList>
            <person name="Jiang F."/>
        </authorList>
    </citation>
    <scope>NUCLEOTIDE SEQUENCE [LARGE SCALE GENOMIC DNA]</scope>
    <source>
        <strain evidence="1">LVBAO_FW01</strain>
        <tissue evidence="1">Leaves</tissue>
    </source>
</reference>
<gene>
    <name evidence="1" type="ORF">VNO77_27157</name>
</gene>